<sequence>MTFGTDYSFLHTIISTLVSFCIITAVTAAQARYYYSLSQSSPVFSEALYRQLAWNHPSL</sequence>
<gene>
    <name evidence="2" type="ORF">CUNI_LOCUS19813</name>
</gene>
<dbReference type="EMBL" id="CAJHNH020006979">
    <property type="protein sequence ID" value="CAG5134255.1"/>
    <property type="molecule type" value="Genomic_DNA"/>
</dbReference>
<evidence type="ECO:0000313" key="2">
    <source>
        <dbReference type="EMBL" id="CAG5134255.1"/>
    </source>
</evidence>
<evidence type="ECO:0000313" key="3">
    <source>
        <dbReference type="Proteomes" id="UP000678393"/>
    </source>
</evidence>
<feature type="transmembrane region" description="Helical" evidence="1">
    <location>
        <begin position="12"/>
        <end position="35"/>
    </location>
</feature>
<accession>A0A8S4A2Q2</accession>
<organism evidence="2 3">
    <name type="scientific">Candidula unifasciata</name>
    <dbReference type="NCBI Taxonomy" id="100452"/>
    <lineage>
        <taxon>Eukaryota</taxon>
        <taxon>Metazoa</taxon>
        <taxon>Spiralia</taxon>
        <taxon>Lophotrochozoa</taxon>
        <taxon>Mollusca</taxon>
        <taxon>Gastropoda</taxon>
        <taxon>Heterobranchia</taxon>
        <taxon>Euthyneura</taxon>
        <taxon>Panpulmonata</taxon>
        <taxon>Eupulmonata</taxon>
        <taxon>Stylommatophora</taxon>
        <taxon>Helicina</taxon>
        <taxon>Helicoidea</taxon>
        <taxon>Geomitridae</taxon>
        <taxon>Candidula</taxon>
    </lineage>
</organism>
<name>A0A8S4A2Q2_9EUPU</name>
<keyword evidence="1" id="KW-0812">Transmembrane</keyword>
<keyword evidence="1" id="KW-1133">Transmembrane helix</keyword>
<feature type="non-terminal residue" evidence="2">
    <location>
        <position position="59"/>
    </location>
</feature>
<comment type="caution">
    <text evidence="2">The sequence shown here is derived from an EMBL/GenBank/DDBJ whole genome shotgun (WGS) entry which is preliminary data.</text>
</comment>
<dbReference type="Proteomes" id="UP000678393">
    <property type="component" value="Unassembled WGS sequence"/>
</dbReference>
<proteinExistence type="predicted"/>
<reference evidence="2" key="1">
    <citation type="submission" date="2021-04" db="EMBL/GenBank/DDBJ databases">
        <authorList>
            <consortium name="Molecular Ecology Group"/>
        </authorList>
    </citation>
    <scope>NUCLEOTIDE SEQUENCE</scope>
</reference>
<keyword evidence="1" id="KW-0472">Membrane</keyword>
<dbReference type="AlphaFoldDB" id="A0A8S4A2Q2"/>
<keyword evidence="3" id="KW-1185">Reference proteome</keyword>
<protein>
    <submittedName>
        <fullName evidence="2">Uncharacterized protein</fullName>
    </submittedName>
</protein>
<evidence type="ECO:0000256" key="1">
    <source>
        <dbReference type="SAM" id="Phobius"/>
    </source>
</evidence>